<accession>A0ABV1BWY2</accession>
<dbReference type="Proteomes" id="UP001442364">
    <property type="component" value="Unassembled WGS sequence"/>
</dbReference>
<dbReference type="RefSeq" id="WP_349153772.1">
    <property type="nucleotide sequence ID" value="NZ_DAWDIQ010000003.1"/>
</dbReference>
<sequence>MIKADLDSYNELLKKVIKLCENLQNIKDVNLIVQILTTCQETVIAVGEGLEKIELEKDKKAIEKLSVVSNLEQFCELAYEYTQSLDIHILSQMTDVISAVLKDINSIPRTYRVAFLPYKASMWDSLESIWREFAADKDCETSVVAIPYYEADRITNKWEYCYDGELFEADIPIVDFNDYDLKLKKPDLVFVHNPFDKFNTVTTVNPIYYSEELKKYCGKLVYVPYYVNPGFISAGYNKLPLLYRSDYIIVQSNMAKETCKEFPYYDNVLALGSPKFDKIIELDKQNVSAPEEWNVNLKDKKCLLLNTTIEDFLESDNYIIDKLYSVFKVALSRNDIVIVWRPHPLLYATIKALRPEYADKYKALVDYYINNNVGVYDKTADISRAVAVSDAYIGSYYSSVIALYEVINKPVFKINNKLKYEDSMLKTRNKVKPEEVFMKLNNRDFYGCYESEKYILEDFIDDLVLNRLDVIKKKQMEEEAGLAANLDGSCGRKVYEYLTNVIRQ</sequence>
<evidence type="ECO:0000313" key="2">
    <source>
        <dbReference type="Proteomes" id="UP001442364"/>
    </source>
</evidence>
<organism evidence="1 2">
    <name type="scientific">[Lactobacillus] rogosae</name>
    <dbReference type="NCBI Taxonomy" id="706562"/>
    <lineage>
        <taxon>Bacteria</taxon>
        <taxon>Bacillati</taxon>
        <taxon>Bacillota</taxon>
        <taxon>Clostridia</taxon>
        <taxon>Lachnospirales</taxon>
        <taxon>Lachnospiraceae</taxon>
        <taxon>Lachnospira</taxon>
    </lineage>
</organism>
<keyword evidence="2" id="KW-1185">Reference proteome</keyword>
<proteinExistence type="predicted"/>
<evidence type="ECO:0000313" key="1">
    <source>
        <dbReference type="EMBL" id="MEQ2380247.1"/>
    </source>
</evidence>
<reference evidence="1 2" key="1">
    <citation type="submission" date="2024-03" db="EMBL/GenBank/DDBJ databases">
        <title>Human intestinal bacterial collection.</title>
        <authorList>
            <person name="Pauvert C."/>
            <person name="Hitch T.C.A."/>
            <person name="Clavel T."/>
        </authorList>
    </citation>
    <scope>NUCLEOTIDE SEQUENCE [LARGE SCALE GENOMIC DNA]</scope>
    <source>
        <strain evidence="1 2">CLA-AA-H255</strain>
    </source>
</reference>
<evidence type="ECO:0008006" key="3">
    <source>
        <dbReference type="Google" id="ProtNLM"/>
    </source>
</evidence>
<dbReference type="EMBL" id="JBBMER010000007">
    <property type="protein sequence ID" value="MEQ2380247.1"/>
    <property type="molecule type" value="Genomic_DNA"/>
</dbReference>
<name>A0ABV1BWY2_9FIRM</name>
<gene>
    <name evidence="1" type="ORF">WMO14_10180</name>
</gene>
<comment type="caution">
    <text evidence="1">The sequence shown here is derived from an EMBL/GenBank/DDBJ whole genome shotgun (WGS) entry which is preliminary data.</text>
</comment>
<protein>
    <recommendedName>
        <fullName evidence="3">CDP-Glycerol:Poly(Glycerophosphate) glycerophosphotransferase</fullName>
    </recommendedName>
</protein>